<feature type="compositionally biased region" description="Basic and acidic residues" evidence="1">
    <location>
        <begin position="1"/>
        <end position="11"/>
    </location>
</feature>
<feature type="compositionally biased region" description="Basic and acidic residues" evidence="1">
    <location>
        <begin position="221"/>
        <end position="231"/>
    </location>
</feature>
<dbReference type="EMBL" id="CADCWE010000203">
    <property type="protein sequence ID" value="CAA9553784.1"/>
    <property type="molecule type" value="Genomic_DNA"/>
</dbReference>
<organism evidence="2">
    <name type="scientific">uncultured Thermomicrobiales bacterium</name>
    <dbReference type="NCBI Taxonomy" id="1645740"/>
    <lineage>
        <taxon>Bacteria</taxon>
        <taxon>Pseudomonadati</taxon>
        <taxon>Thermomicrobiota</taxon>
        <taxon>Thermomicrobia</taxon>
        <taxon>Thermomicrobiales</taxon>
        <taxon>environmental samples</taxon>
    </lineage>
</organism>
<evidence type="ECO:0000256" key="1">
    <source>
        <dbReference type="SAM" id="MobiDB-lite"/>
    </source>
</evidence>
<feature type="compositionally biased region" description="Basic and acidic residues" evidence="1">
    <location>
        <begin position="95"/>
        <end position="110"/>
    </location>
</feature>
<feature type="compositionally biased region" description="Basic residues" evidence="1">
    <location>
        <begin position="79"/>
        <end position="92"/>
    </location>
</feature>
<feature type="region of interest" description="Disordered" evidence="1">
    <location>
        <begin position="1"/>
        <end position="146"/>
    </location>
</feature>
<accession>A0A6J4UQL0</accession>
<proteinExistence type="predicted"/>
<feature type="compositionally biased region" description="Basic and acidic residues" evidence="1">
    <location>
        <begin position="163"/>
        <end position="175"/>
    </location>
</feature>
<name>A0A6J4UQL0_9BACT</name>
<feature type="non-terminal residue" evidence="2">
    <location>
        <position position="343"/>
    </location>
</feature>
<feature type="region of interest" description="Disordered" evidence="1">
    <location>
        <begin position="163"/>
        <end position="343"/>
    </location>
</feature>
<reference evidence="2" key="1">
    <citation type="submission" date="2020-02" db="EMBL/GenBank/DDBJ databases">
        <authorList>
            <person name="Meier V. D."/>
        </authorList>
    </citation>
    <scope>NUCLEOTIDE SEQUENCE</scope>
    <source>
        <strain evidence="2">AVDCRST_MAG73</strain>
    </source>
</reference>
<feature type="compositionally biased region" description="Gly residues" evidence="1">
    <location>
        <begin position="118"/>
        <end position="131"/>
    </location>
</feature>
<dbReference type="AlphaFoldDB" id="A0A6J4UQL0"/>
<feature type="compositionally biased region" description="Basic residues" evidence="1">
    <location>
        <begin position="238"/>
        <end position="249"/>
    </location>
</feature>
<feature type="compositionally biased region" description="Basic residues" evidence="1">
    <location>
        <begin position="12"/>
        <end position="25"/>
    </location>
</feature>
<sequence>GRFVEKALRSDHRPHRRLVRDRPRHGAAGGPERRQAGAGGAQRRRLIGVGHRVDRRRRAGCAGGRRCGQPRRRAGDRPRRARGVRRVRHLGQQRRGLDLRHDRGGPDRGHAPRYGDQFLGGGLRLQGGAAGAQGPRRRLDQPGQHRLRPGVAAARDLLRLQARDQGVHRRAEDGAGGRGRAGLGQPDQAGPDRHPVPPQRQELPGNRAEARPQGLRAGGRRPGDPALRRTPDPGCFCRRQRQRPVRARLPRPPPSRQADGAPGDPRDQERRAGRSARRQRARSPLGAADRTRQLPRPRLQDQPLHDLRPAPGGDAGRPGRGRCRRRGLAGGAQRQRQRQRPGV</sequence>
<evidence type="ECO:0000313" key="2">
    <source>
        <dbReference type="EMBL" id="CAA9553784.1"/>
    </source>
</evidence>
<protein>
    <submittedName>
        <fullName evidence="2">Dehydrogenases with different specificities (Related to short-chain alcohol dehydrogenases)</fullName>
    </submittedName>
</protein>
<feature type="non-terminal residue" evidence="2">
    <location>
        <position position="1"/>
    </location>
</feature>
<gene>
    <name evidence="2" type="ORF">AVDCRST_MAG73-3042</name>
</gene>